<sequence length="311" mass="32680">MKKTTALILSLAFSAASFAAQPLLSPAELQAKLPQVRVIDIRDAKAYAAGHIAGAVNAPYASWRGPAHNPGELPELPKLTALVQSLGLTPATHAVVVSSGADATDFGATARVYWTLKVLGLKELSLLNGGLKAWSEAGLTQNADAVKIAASNFQPKLDNSLIASKEELVQRVKAGDATLIDARPAAFFNGETKAPAAKVAGTLDGAVNLQHDKWFAPGSSAFVPADQAKKIAAASPIDPAKETVSFCNTGHWAATNWFAMSEVLGQKNVKLYAGSMVEWSQDPNGLPMANVPSRTGQLLQDAKAWTAKTFK</sequence>
<dbReference type="SMART" id="SM00450">
    <property type="entry name" value="RHOD"/>
    <property type="match status" value="2"/>
</dbReference>
<protein>
    <submittedName>
        <fullName evidence="4">Sulfurtransferase</fullName>
    </submittedName>
</protein>
<keyword evidence="2" id="KW-0732">Signal</keyword>
<dbReference type="InterPro" id="IPR001763">
    <property type="entry name" value="Rhodanese-like_dom"/>
</dbReference>
<name>A0A315E8I1_9BURK</name>
<reference evidence="4 5" key="1">
    <citation type="submission" date="2017-04" db="EMBL/GenBank/DDBJ databases">
        <title>Unexpected and diverse lifestyles within the genus Limnohabitans.</title>
        <authorList>
            <person name="Kasalicky V."/>
            <person name="Mehrshad M."/>
            <person name="Andrei S.-A."/>
            <person name="Salcher M."/>
            <person name="Kratochvilova H."/>
            <person name="Simek K."/>
            <person name="Ghai R."/>
        </authorList>
    </citation>
    <scope>NUCLEOTIDE SEQUENCE [LARGE SCALE GENOMIC DNA]</scope>
    <source>
        <strain evidence="4 5">II-B4</strain>
    </source>
</reference>
<dbReference type="OrthoDB" id="9781034at2"/>
<dbReference type="InterPro" id="IPR036873">
    <property type="entry name" value="Rhodanese-like_dom_sf"/>
</dbReference>
<dbReference type="AlphaFoldDB" id="A0A315E8I1"/>
<dbReference type="Gene3D" id="3.40.250.10">
    <property type="entry name" value="Rhodanese-like domain"/>
    <property type="match status" value="2"/>
</dbReference>
<feature type="signal peptide" evidence="2">
    <location>
        <begin position="1"/>
        <end position="19"/>
    </location>
</feature>
<keyword evidence="5" id="KW-1185">Reference proteome</keyword>
<dbReference type="CDD" id="cd01448">
    <property type="entry name" value="TST_Repeat_1"/>
    <property type="match status" value="1"/>
</dbReference>
<dbReference type="Proteomes" id="UP000250790">
    <property type="component" value="Unassembled WGS sequence"/>
</dbReference>
<keyword evidence="1" id="KW-0677">Repeat</keyword>
<dbReference type="SUPFAM" id="SSF52821">
    <property type="entry name" value="Rhodanese/Cell cycle control phosphatase"/>
    <property type="match status" value="2"/>
</dbReference>
<evidence type="ECO:0000256" key="2">
    <source>
        <dbReference type="SAM" id="SignalP"/>
    </source>
</evidence>
<dbReference type="PANTHER" id="PTHR43855">
    <property type="entry name" value="THIOSULFATE SULFURTRANSFERASE"/>
    <property type="match status" value="1"/>
</dbReference>
<dbReference type="EMBL" id="NESN01000002">
    <property type="protein sequence ID" value="PUE54240.1"/>
    <property type="molecule type" value="Genomic_DNA"/>
</dbReference>
<dbReference type="PROSITE" id="PS50206">
    <property type="entry name" value="RHODANESE_3"/>
    <property type="match status" value="2"/>
</dbReference>
<evidence type="ECO:0000259" key="3">
    <source>
        <dbReference type="PROSITE" id="PS50206"/>
    </source>
</evidence>
<feature type="domain" description="Rhodanese" evidence="3">
    <location>
        <begin position="173"/>
        <end position="283"/>
    </location>
</feature>
<dbReference type="Pfam" id="PF00581">
    <property type="entry name" value="Rhodanese"/>
    <property type="match status" value="2"/>
</dbReference>
<accession>A0A315E8I1</accession>
<comment type="caution">
    <text evidence="4">The sequence shown here is derived from an EMBL/GenBank/DDBJ whole genome shotgun (WGS) entry which is preliminary data.</text>
</comment>
<dbReference type="RefSeq" id="WP_108312209.1">
    <property type="nucleotide sequence ID" value="NZ_NESN01000002.1"/>
</dbReference>
<evidence type="ECO:0000256" key="1">
    <source>
        <dbReference type="ARBA" id="ARBA00022737"/>
    </source>
</evidence>
<keyword evidence="4" id="KW-0808">Transferase</keyword>
<feature type="domain" description="Rhodanese" evidence="3">
    <location>
        <begin position="32"/>
        <end position="143"/>
    </location>
</feature>
<organism evidence="4 5">
    <name type="scientific">Limnohabitans parvus II-B4</name>
    <dbReference type="NCBI Taxonomy" id="1293052"/>
    <lineage>
        <taxon>Bacteria</taxon>
        <taxon>Pseudomonadati</taxon>
        <taxon>Pseudomonadota</taxon>
        <taxon>Betaproteobacteria</taxon>
        <taxon>Burkholderiales</taxon>
        <taxon>Comamonadaceae</taxon>
        <taxon>Limnohabitans</taxon>
    </lineage>
</organism>
<dbReference type="PANTHER" id="PTHR43855:SF1">
    <property type="entry name" value="THIOSULFATE SULFURTRANSFERASE"/>
    <property type="match status" value="1"/>
</dbReference>
<gene>
    <name evidence="4" type="ORF">B9Z37_06715</name>
</gene>
<dbReference type="CDD" id="cd01449">
    <property type="entry name" value="TST_Repeat_2"/>
    <property type="match status" value="1"/>
</dbReference>
<dbReference type="GO" id="GO:0016740">
    <property type="term" value="F:transferase activity"/>
    <property type="evidence" value="ECO:0007669"/>
    <property type="project" value="UniProtKB-KW"/>
</dbReference>
<feature type="chain" id="PRO_5016463658" evidence="2">
    <location>
        <begin position="20"/>
        <end position="311"/>
    </location>
</feature>
<proteinExistence type="predicted"/>
<evidence type="ECO:0000313" key="5">
    <source>
        <dbReference type="Proteomes" id="UP000250790"/>
    </source>
</evidence>
<evidence type="ECO:0000313" key="4">
    <source>
        <dbReference type="EMBL" id="PUE54240.1"/>
    </source>
</evidence>
<dbReference type="InterPro" id="IPR051126">
    <property type="entry name" value="Thiosulfate_sulfurtransferase"/>
</dbReference>